<keyword evidence="1" id="KW-0472">Membrane</keyword>
<feature type="transmembrane region" description="Helical" evidence="1">
    <location>
        <begin position="156"/>
        <end position="176"/>
    </location>
</feature>
<protein>
    <recommendedName>
        <fullName evidence="4">DUF4129 domain-containing protein</fullName>
    </recommendedName>
</protein>
<organism evidence="2 3">
    <name type="scientific">Clostridium cellulovorans (strain ATCC 35296 / DSM 3052 / OCM 3 / 743B)</name>
    <dbReference type="NCBI Taxonomy" id="573061"/>
    <lineage>
        <taxon>Bacteria</taxon>
        <taxon>Bacillati</taxon>
        <taxon>Bacillota</taxon>
        <taxon>Clostridia</taxon>
        <taxon>Eubacteriales</taxon>
        <taxon>Clostridiaceae</taxon>
        <taxon>Clostridium</taxon>
    </lineage>
</organism>
<dbReference type="AlphaFoldDB" id="D9SQ39"/>
<feature type="transmembrane region" description="Helical" evidence="1">
    <location>
        <begin position="30"/>
        <end position="48"/>
    </location>
</feature>
<dbReference type="STRING" id="573061.Clocel_2462"/>
<feature type="transmembrane region" description="Helical" evidence="1">
    <location>
        <begin position="78"/>
        <end position="97"/>
    </location>
</feature>
<feature type="transmembrane region" description="Helical" evidence="1">
    <location>
        <begin position="54"/>
        <end position="71"/>
    </location>
</feature>
<dbReference type="eggNOG" id="ENOG5033HGC">
    <property type="taxonomic scope" value="Bacteria"/>
</dbReference>
<evidence type="ECO:0000313" key="3">
    <source>
        <dbReference type="Proteomes" id="UP000002730"/>
    </source>
</evidence>
<dbReference type="HOGENOM" id="CLU_643567_0_0_9"/>
<evidence type="ECO:0000256" key="1">
    <source>
        <dbReference type="SAM" id="Phobius"/>
    </source>
</evidence>
<feature type="transmembrane region" description="Helical" evidence="1">
    <location>
        <begin position="202"/>
        <end position="228"/>
    </location>
</feature>
<name>D9SQ39_CLOC7</name>
<keyword evidence="1" id="KW-0812">Transmembrane</keyword>
<feature type="transmembrane region" description="Helical" evidence="1">
    <location>
        <begin position="130"/>
        <end position="150"/>
    </location>
</feature>
<feature type="transmembrane region" description="Helical" evidence="1">
    <location>
        <begin position="103"/>
        <end position="118"/>
    </location>
</feature>
<accession>D9SQ39</accession>
<dbReference type="EMBL" id="CP002160">
    <property type="protein sequence ID" value="ADL52175.1"/>
    <property type="molecule type" value="Genomic_DNA"/>
</dbReference>
<dbReference type="KEGG" id="ccb:Clocel_2462"/>
<dbReference type="Proteomes" id="UP000002730">
    <property type="component" value="Chromosome"/>
</dbReference>
<feature type="transmembrane region" description="Helical" evidence="1">
    <location>
        <begin position="284"/>
        <end position="305"/>
    </location>
</feature>
<evidence type="ECO:0000313" key="2">
    <source>
        <dbReference type="EMBL" id="ADL52175.1"/>
    </source>
</evidence>
<dbReference type="OrthoDB" id="1997594at2"/>
<keyword evidence="1" id="KW-1133">Transmembrane helix</keyword>
<reference evidence="2 3" key="1">
    <citation type="submission" date="2010-08" db="EMBL/GenBank/DDBJ databases">
        <title>Complete sequence of Clostridium cellulovorans 743B.</title>
        <authorList>
            <consortium name="US DOE Joint Genome Institute"/>
            <person name="Lucas S."/>
            <person name="Copeland A."/>
            <person name="Lapidus A."/>
            <person name="Cheng J.-F."/>
            <person name="Bruce D."/>
            <person name="Goodwin L."/>
            <person name="Pitluck S."/>
            <person name="Chertkov O."/>
            <person name="Detter J.C."/>
            <person name="Han C."/>
            <person name="Tapia R."/>
            <person name="Land M."/>
            <person name="Hauser L."/>
            <person name="Chang Y.-J."/>
            <person name="Jeffries C."/>
            <person name="Kyrpides N."/>
            <person name="Ivanova N."/>
            <person name="Mikhailova N."/>
            <person name="Hemme C.L."/>
            <person name="Woyke T."/>
        </authorList>
    </citation>
    <scope>NUCLEOTIDE SEQUENCE [LARGE SCALE GENOMIC DNA]</scope>
    <source>
        <strain evidence="3">ATCC 35296 / DSM 3052 / OCM 3 / 743B</strain>
    </source>
</reference>
<gene>
    <name evidence="2" type="ordered locus">Clocel_2462</name>
</gene>
<proteinExistence type="predicted"/>
<dbReference type="RefSeq" id="WP_010074689.1">
    <property type="nucleotide sequence ID" value="NC_014393.1"/>
</dbReference>
<keyword evidence="3" id="KW-1185">Reference proteome</keyword>
<evidence type="ECO:0008006" key="4">
    <source>
        <dbReference type="Google" id="ProtNLM"/>
    </source>
</evidence>
<sequence>MIKDISIIATDESWGYVATKKSIIFEIAENLMIFLTAYSFMALINHQLIADTTVIFRGLLLFIPIVIANFIRRKYKKPYVHIIFSIIILGCLVLLPVYLEEKIGYFFFIFISSCISIYKRTLKVVRYDNISALLSYAGALVVLYLISAWLKDHFMMNFIMIVAIIISIIFIVYLYFQKTLKLLTWEALYQDKFKERIKKLKITTSAVIISAVVLLMLFSYFSGVFVFMDKIQVGFINWLSKINGASSIQNTNQSADTSSNETNKTLSETFTSEPSKVAEGIVKILESVIFILLAIVVILAIWQLAKRILEFYRSLFNKEVKKLEERESVFSIDEIKEKVFSRKIFSRFNNRGSNKEKIRRLYNKKISSFIAKGVEVNKSSTPREIEKNITNQFDISINDATSLYEKARYSKETPTTDEVEMMKKLK</sequence>